<dbReference type="Gene3D" id="3.40.50.1820">
    <property type="entry name" value="alpha/beta hydrolase"/>
    <property type="match status" value="1"/>
</dbReference>
<dbReference type="Pfam" id="PF12697">
    <property type="entry name" value="Abhydrolase_6"/>
    <property type="match status" value="1"/>
</dbReference>
<dbReference type="InterPro" id="IPR050228">
    <property type="entry name" value="Carboxylesterase_BioH"/>
</dbReference>
<dbReference type="RefSeq" id="WP_184011044.1">
    <property type="nucleotide sequence ID" value="NZ_JACIJS010000005.1"/>
</dbReference>
<dbReference type="AlphaFoldDB" id="A0A840WZN9"/>
<dbReference type="InterPro" id="IPR000073">
    <property type="entry name" value="AB_hydrolase_1"/>
</dbReference>
<proteinExistence type="predicted"/>
<gene>
    <name evidence="2" type="ORF">FHS89_001944</name>
</gene>
<name>A0A840WZN9_9RHOB</name>
<evidence type="ECO:0000259" key="1">
    <source>
        <dbReference type="Pfam" id="PF12697"/>
    </source>
</evidence>
<dbReference type="InterPro" id="IPR029058">
    <property type="entry name" value="AB_hydrolase_fold"/>
</dbReference>
<keyword evidence="3" id="KW-1185">Reference proteome</keyword>
<evidence type="ECO:0000313" key="2">
    <source>
        <dbReference type="EMBL" id="MBB5515924.1"/>
    </source>
</evidence>
<protein>
    <submittedName>
        <fullName evidence="2">Pimeloyl-ACP methyl ester carboxylesterase</fullName>
    </submittedName>
</protein>
<reference evidence="2 3" key="1">
    <citation type="submission" date="2020-08" db="EMBL/GenBank/DDBJ databases">
        <title>Genomic Encyclopedia of Type Strains, Phase IV (KMG-IV): sequencing the most valuable type-strain genomes for metagenomic binning, comparative biology and taxonomic classification.</title>
        <authorList>
            <person name="Goeker M."/>
        </authorList>
    </citation>
    <scope>NUCLEOTIDE SEQUENCE [LARGE SCALE GENOMIC DNA]</scope>
    <source>
        <strain evidence="2 3">DSM 103377</strain>
    </source>
</reference>
<dbReference type="PANTHER" id="PTHR43194">
    <property type="entry name" value="HYDROLASE ALPHA/BETA FOLD FAMILY"/>
    <property type="match status" value="1"/>
</dbReference>
<evidence type="ECO:0000313" key="3">
    <source>
        <dbReference type="Proteomes" id="UP000553766"/>
    </source>
</evidence>
<dbReference type="EMBL" id="JACIJS010000005">
    <property type="protein sequence ID" value="MBB5515924.1"/>
    <property type="molecule type" value="Genomic_DNA"/>
</dbReference>
<dbReference type="SUPFAM" id="SSF53474">
    <property type="entry name" value="alpha/beta-Hydrolases"/>
    <property type="match status" value="1"/>
</dbReference>
<comment type="caution">
    <text evidence="2">The sequence shown here is derived from an EMBL/GenBank/DDBJ whole genome shotgun (WGS) entry which is preliminary data.</text>
</comment>
<feature type="domain" description="AB hydrolase-1" evidence="1">
    <location>
        <begin position="13"/>
        <end position="219"/>
    </location>
</feature>
<dbReference type="Proteomes" id="UP000553766">
    <property type="component" value="Unassembled WGS sequence"/>
</dbReference>
<dbReference type="PANTHER" id="PTHR43194:SF2">
    <property type="entry name" value="PEROXISOMAL MEMBRANE PROTEIN LPX1"/>
    <property type="match status" value="1"/>
</dbReference>
<sequence length="233" mass="24863">MTPVIFIPGHLCTAEIYAPQIASLGGRPYLVADTTQDDTLGAMAERLLAQAPERFVLAGLSMGGMIAMEVMTRAPERVAGALLMDTDPYAARDKENTYRESVIARVRAEGLMSFVDQFTPRLYGHSPDAMAQLLPAARAMMGAMPVDVFYRQSAALMSRRDMLPLIAGFAGPVTVLVGEKDVICPPVVHQAMAEALPDAAYVEVPGAGHIPTLETAATVTHALHDLLARCDAG</sequence>
<organism evidence="2 3">
    <name type="scientific">Rubricella aquisinus</name>
    <dbReference type="NCBI Taxonomy" id="2028108"/>
    <lineage>
        <taxon>Bacteria</taxon>
        <taxon>Pseudomonadati</taxon>
        <taxon>Pseudomonadota</taxon>
        <taxon>Alphaproteobacteria</taxon>
        <taxon>Rhodobacterales</taxon>
        <taxon>Paracoccaceae</taxon>
        <taxon>Rubricella</taxon>
    </lineage>
</organism>
<accession>A0A840WZN9</accession>